<dbReference type="EMBL" id="CAMXCT020006637">
    <property type="protein sequence ID" value="CAL1170845.1"/>
    <property type="molecule type" value="Genomic_DNA"/>
</dbReference>
<dbReference type="EMBL" id="CAMXCT010006637">
    <property type="protein sequence ID" value="CAI4017470.1"/>
    <property type="molecule type" value="Genomic_DNA"/>
</dbReference>
<evidence type="ECO:0000313" key="2">
    <source>
        <dbReference type="EMBL" id="CAI4017470.1"/>
    </source>
</evidence>
<feature type="region of interest" description="Disordered" evidence="1">
    <location>
        <begin position="311"/>
        <end position="419"/>
    </location>
</feature>
<comment type="caution">
    <text evidence="2">The sequence shown here is derived from an EMBL/GenBank/DDBJ whole genome shotgun (WGS) entry which is preliminary data.</text>
</comment>
<evidence type="ECO:0000313" key="4">
    <source>
        <dbReference type="Proteomes" id="UP001152797"/>
    </source>
</evidence>
<reference evidence="3 4" key="2">
    <citation type="submission" date="2024-05" db="EMBL/GenBank/DDBJ databases">
        <authorList>
            <person name="Chen Y."/>
            <person name="Shah S."/>
            <person name="Dougan E. K."/>
            <person name="Thang M."/>
            <person name="Chan C."/>
        </authorList>
    </citation>
    <scope>NUCLEOTIDE SEQUENCE [LARGE SCALE GENOMIC DNA]</scope>
</reference>
<accession>A0A9P1GMC5</accession>
<dbReference type="Proteomes" id="UP001152797">
    <property type="component" value="Unassembled WGS sequence"/>
</dbReference>
<keyword evidence="4" id="KW-1185">Reference proteome</keyword>
<protein>
    <submittedName>
        <fullName evidence="2">Uncharacterized protein</fullName>
    </submittedName>
</protein>
<name>A0A9P1GMC5_9DINO</name>
<sequence>MAEARFVGMLDYLAALKRSKLTADQAKMDALFQACVLDIENAPPISMEVGTSLLKTLGSADLPEKWHDDLANLVQKKVQAGIGEQSLKKKPQNQHCENLPNYFLQSDWDEMAKNPGILKKCMTMSNRMALLGLLNPDEPTSVAVVAIAYVTAHKGPMDELRVNPMNALSTVRDFKSHIRSLKGFKKAQISLFPADPAELPEDLLRRAYGEQMPVKCPVDEMAVKFLCQVLPARDTHSSIRSMCGKPGLQQCQSGGMLSQLKQLLAGLGGGEGEELELTMLPPRKKRPLLALEAPSAGSAAMVPAKRPVAPAAPAALAAPDPAPQEDHKAESPQAAEVSEEALPKVQAQSKVPKKDVEDMANEVLKAIENPPPKVPKVPKVPKAKKKATPKTKAASAAQTEAKEPPPKKKSSSVSRRRRRASPLLECDHLCLPKLVLIQGEGERLASRTVAEARPAKKLHSAVAGKSACDVEGKIKERGWSMVDLRQAVRQALEGCATSTSRSTPIEDCRVDEQTEKGEGLRVLRHRGGQQAGVIVAATVGPDPRGKLVRRFWDYLIAEEFDIAILEGPREVAWDLGEQAAEKNGFNTTVVEFLTSELGEALVRRRRALFISRKNVNSHQLEEWMLKEVTPPSLGTVLEKADPGCWQEYERWETAYGKGSHQMLPAVGGHVWMHGDEERRMAYKLNGDLESAREDEAGVEGHGSPLRREEALRQGCLGTGRKTALGLLGVAAELWKWEDSDQKAGMCLDSEDGRSLGSLLVWLRQWRRGDFRRAAADRKAGGEGMRHVWLWGEGLWLDAFFDNVDVEEDCRAGGRKKSNKAGQGREYTEGIQCGMAALVRLEPSSAVAIYLSTMSDPVENENKLLGYLGYLGWLGTSVATLKRAVFAIKDAHKRAGHGDATGKMHRLWIVLNSLVERNAARRPRRLGVTVPMLKWIGNQFAEGARAQGELKINSQMIVAALLTAWFFMLRAREFCDSSGVDE</sequence>
<dbReference type="EMBL" id="CAMXCT030006637">
    <property type="protein sequence ID" value="CAL4804782.1"/>
    <property type="molecule type" value="Genomic_DNA"/>
</dbReference>
<evidence type="ECO:0000256" key="1">
    <source>
        <dbReference type="SAM" id="MobiDB-lite"/>
    </source>
</evidence>
<feature type="compositionally biased region" description="Basic residues" evidence="1">
    <location>
        <begin position="407"/>
        <end position="419"/>
    </location>
</feature>
<feature type="compositionally biased region" description="Basic residues" evidence="1">
    <location>
        <begin position="379"/>
        <end position="389"/>
    </location>
</feature>
<dbReference type="OrthoDB" id="443399at2759"/>
<evidence type="ECO:0000313" key="3">
    <source>
        <dbReference type="EMBL" id="CAL4804782.1"/>
    </source>
</evidence>
<reference evidence="2" key="1">
    <citation type="submission" date="2022-10" db="EMBL/GenBank/DDBJ databases">
        <authorList>
            <person name="Chen Y."/>
            <person name="Dougan E. K."/>
            <person name="Chan C."/>
            <person name="Rhodes N."/>
            <person name="Thang M."/>
        </authorList>
    </citation>
    <scope>NUCLEOTIDE SEQUENCE</scope>
</reference>
<gene>
    <name evidence="2" type="ORF">C1SCF055_LOCUS42112</name>
</gene>
<proteinExistence type="predicted"/>
<dbReference type="AlphaFoldDB" id="A0A9P1GMC5"/>
<organism evidence="2">
    <name type="scientific">Cladocopium goreaui</name>
    <dbReference type="NCBI Taxonomy" id="2562237"/>
    <lineage>
        <taxon>Eukaryota</taxon>
        <taxon>Sar</taxon>
        <taxon>Alveolata</taxon>
        <taxon>Dinophyceae</taxon>
        <taxon>Suessiales</taxon>
        <taxon>Symbiodiniaceae</taxon>
        <taxon>Cladocopium</taxon>
    </lineage>
</organism>